<organism evidence="5 6">
    <name type="scientific">Chitinophaga pinensis</name>
    <dbReference type="NCBI Taxonomy" id="79329"/>
    <lineage>
        <taxon>Bacteria</taxon>
        <taxon>Pseudomonadati</taxon>
        <taxon>Bacteroidota</taxon>
        <taxon>Chitinophagia</taxon>
        <taxon>Chitinophagales</taxon>
        <taxon>Chitinophagaceae</taxon>
        <taxon>Chitinophaga</taxon>
    </lineage>
</organism>
<evidence type="ECO:0000313" key="5">
    <source>
        <dbReference type="EMBL" id="TWW01583.1"/>
    </source>
</evidence>
<evidence type="ECO:0000256" key="1">
    <source>
        <dbReference type="ARBA" id="ARBA00006484"/>
    </source>
</evidence>
<dbReference type="PANTHER" id="PTHR44196">
    <property type="entry name" value="DEHYDROGENASE/REDUCTASE SDR FAMILY MEMBER 7B"/>
    <property type="match status" value="1"/>
</dbReference>
<dbReference type="InterPro" id="IPR020904">
    <property type="entry name" value="Sc_DH/Rdtase_CS"/>
</dbReference>
<protein>
    <submittedName>
        <fullName evidence="5">SDR family oxidoreductase</fullName>
    </submittedName>
</protein>
<dbReference type="AlphaFoldDB" id="A0A5C6LWD3"/>
<name>A0A5C6LWD3_9BACT</name>
<dbReference type="PRINTS" id="PR00080">
    <property type="entry name" value="SDRFAMILY"/>
</dbReference>
<evidence type="ECO:0000313" key="6">
    <source>
        <dbReference type="Proteomes" id="UP000318815"/>
    </source>
</evidence>
<comment type="caution">
    <text evidence="5">The sequence shown here is derived from an EMBL/GenBank/DDBJ whole genome shotgun (WGS) entry which is preliminary data.</text>
</comment>
<keyword evidence="2" id="KW-0560">Oxidoreductase</keyword>
<sequence>MHTIITHMHFENKVVWIIGASSGIGAALAKQFARQKALLIITARNTDKLQSLASELTQLTTCVVLPADIARRDTLHIIVEEALQKFGHIDILIHSAGIGQRSMATDTSLSVYNQLMDVNFFAPLTITQYLLPYFKQSGKGHVVAVSSMSGLMGFPGRSGYVASKHALKGYFETLQVEHDIPDFYITIVSPGRINTPLPLSALTADGQPYNKMDHAQLNGIPVDVCAEKICDAIVRKKKHIFIARKERYLYWLRILFPAAYYHIARKAGVKERHADTV</sequence>
<gene>
    <name evidence="5" type="ORF">FEF09_06190</name>
</gene>
<accession>A0A5C6LWD3</accession>
<reference evidence="5 6" key="1">
    <citation type="submission" date="2019-08" db="EMBL/GenBank/DDBJ databases">
        <title>Whole genome sequencing of chitin degrading bacteria Chitinophaga pinensis YS16.</title>
        <authorList>
            <person name="Singh R.P."/>
            <person name="Manchanda G."/>
            <person name="Maurya I.K."/>
            <person name="Joshi N.K."/>
            <person name="Srivastava A.K."/>
        </authorList>
    </citation>
    <scope>NUCLEOTIDE SEQUENCE [LARGE SCALE GENOMIC DNA]</scope>
    <source>
        <strain evidence="5 6">YS-16</strain>
    </source>
</reference>
<dbReference type="NCBIfam" id="NF004825">
    <property type="entry name" value="PRK06181.1"/>
    <property type="match status" value="1"/>
</dbReference>
<proteinExistence type="inferred from homology"/>
<dbReference type="Proteomes" id="UP000318815">
    <property type="component" value="Unassembled WGS sequence"/>
</dbReference>
<dbReference type="GO" id="GO:0016491">
    <property type="term" value="F:oxidoreductase activity"/>
    <property type="evidence" value="ECO:0007669"/>
    <property type="project" value="UniProtKB-KW"/>
</dbReference>
<dbReference type="Gene3D" id="3.40.50.720">
    <property type="entry name" value="NAD(P)-binding Rossmann-like Domain"/>
    <property type="match status" value="1"/>
</dbReference>
<keyword evidence="6" id="KW-1185">Reference proteome</keyword>
<feature type="domain" description="Ketoreductase" evidence="4">
    <location>
        <begin position="13"/>
        <end position="196"/>
    </location>
</feature>
<dbReference type="InterPro" id="IPR057326">
    <property type="entry name" value="KR_dom"/>
</dbReference>
<dbReference type="PANTHER" id="PTHR44196:SF1">
    <property type="entry name" value="DEHYDROGENASE_REDUCTASE SDR FAMILY MEMBER 7B"/>
    <property type="match status" value="1"/>
</dbReference>
<evidence type="ECO:0000256" key="2">
    <source>
        <dbReference type="ARBA" id="ARBA00023002"/>
    </source>
</evidence>
<dbReference type="InterPro" id="IPR036291">
    <property type="entry name" value="NAD(P)-bd_dom_sf"/>
</dbReference>
<dbReference type="Pfam" id="PF00106">
    <property type="entry name" value="adh_short"/>
    <property type="match status" value="1"/>
</dbReference>
<evidence type="ECO:0000259" key="4">
    <source>
        <dbReference type="SMART" id="SM00822"/>
    </source>
</evidence>
<dbReference type="GO" id="GO:0016020">
    <property type="term" value="C:membrane"/>
    <property type="evidence" value="ECO:0007669"/>
    <property type="project" value="TreeGrafter"/>
</dbReference>
<dbReference type="SMART" id="SM00822">
    <property type="entry name" value="PKS_KR"/>
    <property type="match status" value="1"/>
</dbReference>
<dbReference type="PROSITE" id="PS00061">
    <property type="entry name" value="ADH_SHORT"/>
    <property type="match status" value="1"/>
</dbReference>
<evidence type="ECO:0000256" key="3">
    <source>
        <dbReference type="RuleBase" id="RU000363"/>
    </source>
</evidence>
<dbReference type="EMBL" id="VOHS01000004">
    <property type="protein sequence ID" value="TWW01583.1"/>
    <property type="molecule type" value="Genomic_DNA"/>
</dbReference>
<dbReference type="PRINTS" id="PR00081">
    <property type="entry name" value="GDHRDH"/>
</dbReference>
<comment type="similarity">
    <text evidence="1 3">Belongs to the short-chain dehydrogenases/reductases (SDR) family.</text>
</comment>
<dbReference type="InterPro" id="IPR002347">
    <property type="entry name" value="SDR_fam"/>
</dbReference>
<dbReference type="SUPFAM" id="SSF51735">
    <property type="entry name" value="NAD(P)-binding Rossmann-fold domains"/>
    <property type="match status" value="1"/>
</dbReference>